<dbReference type="RefSeq" id="WP_344699747.1">
    <property type="nucleotide sequence ID" value="NZ_BAABBM010000001.1"/>
</dbReference>
<proteinExistence type="predicted"/>
<gene>
    <name evidence="3" type="ORF">GCM10022276_22050</name>
</gene>
<protein>
    <submittedName>
        <fullName evidence="3">Glutathione S-transferase family protein</fullName>
    </submittedName>
</protein>
<dbReference type="InterPro" id="IPR010987">
    <property type="entry name" value="Glutathione-S-Trfase_C-like"/>
</dbReference>
<dbReference type="SUPFAM" id="SSF47616">
    <property type="entry name" value="GST C-terminal domain-like"/>
    <property type="match status" value="1"/>
</dbReference>
<dbReference type="InterPro" id="IPR004045">
    <property type="entry name" value="Glutathione_S-Trfase_N"/>
</dbReference>
<name>A0ABP7LKV4_9SPHN</name>
<sequence length="225" mass="25353">MSLELYGHPFSSYTWKALIPLYANETPFDFRSLNPGDEEQGKFLKRVHAAGKFPVLVDGDRTVIEATSIIEYLAVHHPGPAPLIPADPDEAITARMLDRVFDNYVMANMNRVVAAYFLDRDNPMAGPRETPDSKEIQAGKRGLRQAYAWLERWLTDNKLPPHVSIVTSAAAPSLFYADWVERIPEDCPRLAALRAELLALPPVSRCVEDARYFRPYFPPGAPDRD</sequence>
<dbReference type="InterPro" id="IPR036249">
    <property type="entry name" value="Thioredoxin-like_sf"/>
</dbReference>
<accession>A0ABP7LKV4</accession>
<reference evidence="4" key="1">
    <citation type="journal article" date="2019" name="Int. J. Syst. Evol. Microbiol.">
        <title>The Global Catalogue of Microorganisms (GCM) 10K type strain sequencing project: providing services to taxonomists for standard genome sequencing and annotation.</title>
        <authorList>
            <consortium name="The Broad Institute Genomics Platform"/>
            <consortium name="The Broad Institute Genome Sequencing Center for Infectious Disease"/>
            <person name="Wu L."/>
            <person name="Ma J."/>
        </authorList>
    </citation>
    <scope>NUCLEOTIDE SEQUENCE [LARGE SCALE GENOMIC DNA]</scope>
    <source>
        <strain evidence="4">JCM 17543</strain>
    </source>
</reference>
<dbReference type="PROSITE" id="PS50405">
    <property type="entry name" value="GST_CTER"/>
    <property type="match status" value="1"/>
</dbReference>
<dbReference type="PANTHER" id="PTHR44051">
    <property type="entry name" value="GLUTATHIONE S-TRANSFERASE-RELATED"/>
    <property type="match status" value="1"/>
</dbReference>
<dbReference type="SUPFAM" id="SSF52833">
    <property type="entry name" value="Thioredoxin-like"/>
    <property type="match status" value="1"/>
</dbReference>
<dbReference type="Gene3D" id="1.20.1050.10">
    <property type="match status" value="1"/>
</dbReference>
<evidence type="ECO:0000259" key="2">
    <source>
        <dbReference type="PROSITE" id="PS50405"/>
    </source>
</evidence>
<comment type="caution">
    <text evidence="3">The sequence shown here is derived from an EMBL/GenBank/DDBJ whole genome shotgun (WGS) entry which is preliminary data.</text>
</comment>
<dbReference type="PANTHER" id="PTHR44051:SF8">
    <property type="entry name" value="GLUTATHIONE S-TRANSFERASE GSTA"/>
    <property type="match status" value="1"/>
</dbReference>
<dbReference type="CDD" id="cd00570">
    <property type="entry name" value="GST_N_family"/>
    <property type="match status" value="1"/>
</dbReference>
<dbReference type="InterPro" id="IPR036282">
    <property type="entry name" value="Glutathione-S-Trfase_C_sf"/>
</dbReference>
<dbReference type="Pfam" id="PF13417">
    <property type="entry name" value="GST_N_3"/>
    <property type="match status" value="1"/>
</dbReference>
<evidence type="ECO:0000313" key="4">
    <source>
        <dbReference type="Proteomes" id="UP001500827"/>
    </source>
</evidence>
<organism evidence="3 4">
    <name type="scientific">Sphingomonas limnosediminicola</name>
    <dbReference type="NCBI Taxonomy" id="940133"/>
    <lineage>
        <taxon>Bacteria</taxon>
        <taxon>Pseudomonadati</taxon>
        <taxon>Pseudomonadota</taxon>
        <taxon>Alphaproteobacteria</taxon>
        <taxon>Sphingomonadales</taxon>
        <taxon>Sphingomonadaceae</taxon>
        <taxon>Sphingomonas</taxon>
    </lineage>
</organism>
<feature type="domain" description="GST C-terminal" evidence="2">
    <location>
        <begin position="87"/>
        <end position="219"/>
    </location>
</feature>
<evidence type="ECO:0000259" key="1">
    <source>
        <dbReference type="PROSITE" id="PS50404"/>
    </source>
</evidence>
<dbReference type="EMBL" id="BAABBM010000001">
    <property type="protein sequence ID" value="GAA3902936.1"/>
    <property type="molecule type" value="Genomic_DNA"/>
</dbReference>
<evidence type="ECO:0000313" key="3">
    <source>
        <dbReference type="EMBL" id="GAA3902936.1"/>
    </source>
</evidence>
<dbReference type="PROSITE" id="PS50404">
    <property type="entry name" value="GST_NTER"/>
    <property type="match status" value="1"/>
</dbReference>
<dbReference type="Proteomes" id="UP001500827">
    <property type="component" value="Unassembled WGS sequence"/>
</dbReference>
<dbReference type="Gene3D" id="3.40.30.10">
    <property type="entry name" value="Glutaredoxin"/>
    <property type="match status" value="1"/>
</dbReference>
<feature type="domain" description="GST N-terminal" evidence="1">
    <location>
        <begin position="1"/>
        <end position="81"/>
    </location>
</feature>
<keyword evidence="4" id="KW-1185">Reference proteome</keyword>